<name>A0ABP7BY15_9MICC</name>
<keyword evidence="6" id="KW-1185">Reference proteome</keyword>
<protein>
    <submittedName>
        <fullName evidence="5">PDZ domain-containing protein</fullName>
    </submittedName>
</protein>
<feature type="domain" description="PDZ" evidence="4">
    <location>
        <begin position="188"/>
        <end position="225"/>
    </location>
</feature>
<feature type="domain" description="Lon proteolytic" evidence="3">
    <location>
        <begin position="269"/>
        <end position="348"/>
    </location>
</feature>
<dbReference type="Gene3D" id="2.30.42.10">
    <property type="match status" value="1"/>
</dbReference>
<keyword evidence="2" id="KW-1133">Transmembrane helix</keyword>
<feature type="transmembrane region" description="Helical" evidence="2">
    <location>
        <begin position="39"/>
        <end position="62"/>
    </location>
</feature>
<evidence type="ECO:0000313" key="6">
    <source>
        <dbReference type="Proteomes" id="UP001500752"/>
    </source>
</evidence>
<evidence type="ECO:0000259" key="4">
    <source>
        <dbReference type="Pfam" id="PF17820"/>
    </source>
</evidence>
<dbReference type="InterPro" id="IPR020568">
    <property type="entry name" value="Ribosomal_Su5_D2-typ_SF"/>
</dbReference>
<feature type="region of interest" description="Disordered" evidence="1">
    <location>
        <begin position="1"/>
        <end position="33"/>
    </location>
</feature>
<reference evidence="6" key="1">
    <citation type="journal article" date="2019" name="Int. J. Syst. Evol. Microbiol.">
        <title>The Global Catalogue of Microorganisms (GCM) 10K type strain sequencing project: providing services to taxonomists for standard genome sequencing and annotation.</title>
        <authorList>
            <consortium name="The Broad Institute Genomics Platform"/>
            <consortium name="The Broad Institute Genome Sequencing Center for Infectious Disease"/>
            <person name="Wu L."/>
            <person name="Ma J."/>
        </authorList>
    </citation>
    <scope>NUCLEOTIDE SEQUENCE [LARGE SCALE GENOMIC DNA]</scope>
    <source>
        <strain evidence="6">JCM 30742</strain>
    </source>
</reference>
<sequence>MSEPQQSSPQPSADEPPAAPAEQATPAEQAARGRTNRTLVGATAVAVVLGFVALALPAPFVVESPGPAINTIGSVDGTPVIRVEGRETFPTSGNLDLTTVYVSGGPEREVSTFEVLQGWLDPSRDVLPEEAVYQRGVSDEQVSEQNTQEMADSQSVAVAAALGNLGIGYGQKLSVAGLAATTNEGVLGVGDVLTSINGTPITDLSMLRDALQAAGDAPVALGIERGGEQSTVEATTTAGEGGQRQLGVYLQTTFDFPFEVNFDLENVGGPSAGMMFALGVVDTLTPGELTGGRHFAGTGTIDADGNVGAIGGIAQKMAGARSLGAEYFLAPAANCAAVAGRIPDGLTVLKVATLEDARAAVEGVVAGKDATALPTCP</sequence>
<organism evidence="5 6">
    <name type="scientific">Arthrobacter ginkgonis</name>
    <dbReference type="NCBI Taxonomy" id="1630594"/>
    <lineage>
        <taxon>Bacteria</taxon>
        <taxon>Bacillati</taxon>
        <taxon>Actinomycetota</taxon>
        <taxon>Actinomycetes</taxon>
        <taxon>Micrococcales</taxon>
        <taxon>Micrococcaceae</taxon>
        <taxon>Arthrobacter</taxon>
    </lineage>
</organism>
<evidence type="ECO:0000313" key="5">
    <source>
        <dbReference type="EMBL" id="GAA3671014.1"/>
    </source>
</evidence>
<dbReference type="InterPro" id="IPR008269">
    <property type="entry name" value="Lon_proteolytic"/>
</dbReference>
<dbReference type="InterPro" id="IPR041489">
    <property type="entry name" value="PDZ_6"/>
</dbReference>
<dbReference type="Pfam" id="PF17820">
    <property type="entry name" value="PDZ_6"/>
    <property type="match status" value="1"/>
</dbReference>
<dbReference type="InterPro" id="IPR014721">
    <property type="entry name" value="Ribsml_uS5_D2-typ_fold_subgr"/>
</dbReference>
<evidence type="ECO:0000259" key="3">
    <source>
        <dbReference type="Pfam" id="PF05362"/>
    </source>
</evidence>
<dbReference type="Pfam" id="PF05362">
    <property type="entry name" value="Lon_C"/>
    <property type="match status" value="1"/>
</dbReference>
<proteinExistence type="predicted"/>
<dbReference type="RefSeq" id="WP_345148467.1">
    <property type="nucleotide sequence ID" value="NZ_BAABEO010000008.1"/>
</dbReference>
<dbReference type="Proteomes" id="UP001500752">
    <property type="component" value="Unassembled WGS sequence"/>
</dbReference>
<gene>
    <name evidence="5" type="ORF">GCM10023081_06680</name>
</gene>
<evidence type="ECO:0000256" key="1">
    <source>
        <dbReference type="SAM" id="MobiDB-lite"/>
    </source>
</evidence>
<feature type="compositionally biased region" description="Low complexity" evidence="1">
    <location>
        <begin position="1"/>
        <end position="30"/>
    </location>
</feature>
<comment type="caution">
    <text evidence="5">The sequence shown here is derived from an EMBL/GenBank/DDBJ whole genome shotgun (WGS) entry which is preliminary data.</text>
</comment>
<evidence type="ECO:0000256" key="2">
    <source>
        <dbReference type="SAM" id="Phobius"/>
    </source>
</evidence>
<keyword evidence="2" id="KW-0812">Transmembrane</keyword>
<dbReference type="SUPFAM" id="SSF50156">
    <property type="entry name" value="PDZ domain-like"/>
    <property type="match status" value="1"/>
</dbReference>
<dbReference type="SUPFAM" id="SSF54211">
    <property type="entry name" value="Ribosomal protein S5 domain 2-like"/>
    <property type="match status" value="1"/>
</dbReference>
<dbReference type="InterPro" id="IPR036034">
    <property type="entry name" value="PDZ_sf"/>
</dbReference>
<keyword evidence="2" id="KW-0472">Membrane</keyword>
<dbReference type="EMBL" id="BAABEO010000008">
    <property type="protein sequence ID" value="GAA3671014.1"/>
    <property type="molecule type" value="Genomic_DNA"/>
</dbReference>
<accession>A0ABP7BY15</accession>
<dbReference type="Gene3D" id="3.30.230.10">
    <property type="match status" value="1"/>
</dbReference>